<evidence type="ECO:0000313" key="2">
    <source>
        <dbReference type="EMBL" id="KAG5584900.1"/>
    </source>
</evidence>
<evidence type="ECO:0000256" key="1">
    <source>
        <dbReference type="SAM" id="MobiDB-lite"/>
    </source>
</evidence>
<evidence type="ECO:0008006" key="4">
    <source>
        <dbReference type="Google" id="ProtNLM"/>
    </source>
</evidence>
<dbReference type="Proteomes" id="UP000824120">
    <property type="component" value="Chromosome 9"/>
</dbReference>
<dbReference type="AlphaFoldDB" id="A0A9J5XCF5"/>
<accession>A0A9J5XCF5</accession>
<evidence type="ECO:0000313" key="3">
    <source>
        <dbReference type="Proteomes" id="UP000824120"/>
    </source>
</evidence>
<feature type="compositionally biased region" description="Basic and acidic residues" evidence="1">
    <location>
        <begin position="396"/>
        <end position="408"/>
    </location>
</feature>
<dbReference type="PANTHER" id="PTHR31973:SF197">
    <property type="entry name" value="SWIM-TYPE DOMAIN-CONTAINING PROTEIN"/>
    <property type="match status" value="1"/>
</dbReference>
<dbReference type="PANTHER" id="PTHR31973">
    <property type="entry name" value="POLYPROTEIN, PUTATIVE-RELATED"/>
    <property type="match status" value="1"/>
</dbReference>
<feature type="compositionally biased region" description="Basic and acidic residues" evidence="1">
    <location>
        <begin position="203"/>
        <end position="216"/>
    </location>
</feature>
<gene>
    <name evidence="2" type="ORF">H5410_045334</name>
</gene>
<name>A0A9J5XCF5_SOLCO</name>
<proteinExistence type="predicted"/>
<feature type="region of interest" description="Disordered" evidence="1">
    <location>
        <begin position="396"/>
        <end position="418"/>
    </location>
</feature>
<feature type="compositionally biased region" description="Polar residues" evidence="1">
    <location>
        <begin position="409"/>
        <end position="418"/>
    </location>
</feature>
<feature type="compositionally biased region" description="Low complexity" evidence="1">
    <location>
        <begin position="271"/>
        <end position="289"/>
    </location>
</feature>
<dbReference type="EMBL" id="JACXVP010000009">
    <property type="protein sequence ID" value="KAG5584900.1"/>
    <property type="molecule type" value="Genomic_DNA"/>
</dbReference>
<feature type="compositionally biased region" description="Pro residues" evidence="1">
    <location>
        <begin position="296"/>
        <end position="306"/>
    </location>
</feature>
<comment type="caution">
    <text evidence="2">The sequence shown here is derived from an EMBL/GenBank/DDBJ whole genome shotgun (WGS) entry which is preliminary data.</text>
</comment>
<keyword evidence="3" id="KW-1185">Reference proteome</keyword>
<feature type="compositionally biased region" description="Low complexity" evidence="1">
    <location>
        <begin position="236"/>
        <end position="245"/>
    </location>
</feature>
<sequence length="418" mass="46254">MDDRMYYNIKYWCKVYFNTQVKCDSVDNHMSECFNAWILAARHKIIITMLEEIRVKMLTRIAKLREFTNTWMCNFSPMSLKVLQENIDRSMNCNIEFNGVDGFEVREGLCPHSVDLNRWILKGIPCAHAVAAIYFKKCEPLDYIDNCYSKETYLRTYTNVLQPATNMEMWPVSTNPTVAPLEIKGMPGRPGHNKRGCSQRVESSTREEPSNIDKGKGKTSGLGPAKRSRERPPAAPSASATPTKSARGRPPATPSTSATPTKGARGRPLIAPATSNAYATPSASAAPSKSARERPPAAPSAPPACPSPANYHVGSSTPADYQSTNSNRGRGRGRGSTTSYKRQAVIGMGVFQAENGFKAFNVTKSADVTGDIGYKPSTTTKLKWNGKVAISTRKLQEMREEQRKKNQEEVVQTIQSRK</sequence>
<feature type="compositionally biased region" description="Polar residues" evidence="1">
    <location>
        <begin position="313"/>
        <end position="322"/>
    </location>
</feature>
<reference evidence="2 3" key="1">
    <citation type="submission" date="2020-09" db="EMBL/GenBank/DDBJ databases">
        <title>De no assembly of potato wild relative species, Solanum commersonii.</title>
        <authorList>
            <person name="Cho K."/>
        </authorList>
    </citation>
    <scope>NUCLEOTIDE SEQUENCE [LARGE SCALE GENOMIC DNA]</scope>
    <source>
        <strain evidence="2">LZ3.2</strain>
        <tissue evidence="2">Leaf</tissue>
    </source>
</reference>
<protein>
    <recommendedName>
        <fullName evidence="4">Zinc finger PMZ-type domain-containing protein</fullName>
    </recommendedName>
</protein>
<dbReference type="OrthoDB" id="1102090at2759"/>
<feature type="region of interest" description="Disordered" evidence="1">
    <location>
        <begin position="180"/>
        <end position="339"/>
    </location>
</feature>
<organism evidence="2 3">
    <name type="scientific">Solanum commersonii</name>
    <name type="common">Commerson's wild potato</name>
    <name type="synonym">Commerson's nightshade</name>
    <dbReference type="NCBI Taxonomy" id="4109"/>
    <lineage>
        <taxon>Eukaryota</taxon>
        <taxon>Viridiplantae</taxon>
        <taxon>Streptophyta</taxon>
        <taxon>Embryophyta</taxon>
        <taxon>Tracheophyta</taxon>
        <taxon>Spermatophyta</taxon>
        <taxon>Magnoliopsida</taxon>
        <taxon>eudicotyledons</taxon>
        <taxon>Gunneridae</taxon>
        <taxon>Pentapetalae</taxon>
        <taxon>asterids</taxon>
        <taxon>lamiids</taxon>
        <taxon>Solanales</taxon>
        <taxon>Solanaceae</taxon>
        <taxon>Solanoideae</taxon>
        <taxon>Solaneae</taxon>
        <taxon>Solanum</taxon>
    </lineage>
</organism>